<dbReference type="PROSITE" id="PS00175">
    <property type="entry name" value="PG_MUTASE"/>
    <property type="match status" value="1"/>
</dbReference>
<keyword evidence="4" id="KW-0288">FMN</keyword>
<dbReference type="InterPro" id="IPR013078">
    <property type="entry name" value="His_Pase_superF_clade-1"/>
</dbReference>
<dbReference type="EC" id="2.7.1.26" evidence="2"/>
<dbReference type="CDD" id="cd07067">
    <property type="entry name" value="HP_PGM_like"/>
    <property type="match status" value="1"/>
</dbReference>
<reference evidence="9 10" key="1">
    <citation type="submission" date="2024-02" db="EMBL/GenBank/DDBJ databases">
        <authorList>
            <person name="Chen Y."/>
            <person name="Shah S."/>
            <person name="Dougan E. K."/>
            <person name="Thang M."/>
            <person name="Chan C."/>
        </authorList>
    </citation>
    <scope>NUCLEOTIDE SEQUENCE [LARGE SCALE GENOMIC DNA]</scope>
</reference>
<evidence type="ECO:0000256" key="1">
    <source>
        <dbReference type="ARBA" id="ARBA00005201"/>
    </source>
</evidence>
<dbReference type="Gene3D" id="2.40.30.30">
    <property type="entry name" value="Riboflavin kinase-like"/>
    <property type="match status" value="1"/>
</dbReference>
<dbReference type="InterPro" id="IPR023465">
    <property type="entry name" value="Riboflavin_kinase_dom_sf"/>
</dbReference>
<comment type="pathway">
    <text evidence="1">Cofactor biosynthesis; FMN biosynthesis; FMN from riboflavin (ATP route): step 1/1.</text>
</comment>
<evidence type="ECO:0000256" key="5">
    <source>
        <dbReference type="ARBA" id="ARBA00022679"/>
    </source>
</evidence>
<keyword evidence="6" id="KW-0547">Nucleotide-binding</keyword>
<dbReference type="InterPro" id="IPR000210">
    <property type="entry name" value="BTB/POZ_dom"/>
</dbReference>
<gene>
    <name evidence="9" type="ORF">CCMP2556_LOCUS34225</name>
</gene>
<evidence type="ECO:0000256" key="6">
    <source>
        <dbReference type="ARBA" id="ARBA00022741"/>
    </source>
</evidence>
<evidence type="ECO:0000256" key="3">
    <source>
        <dbReference type="ARBA" id="ARBA00022630"/>
    </source>
</evidence>
<name>A0ABP0P3S9_9DINO</name>
<dbReference type="SMART" id="SM00904">
    <property type="entry name" value="Flavokinase"/>
    <property type="match status" value="1"/>
</dbReference>
<comment type="caution">
    <text evidence="9">The sequence shown here is derived from an EMBL/GenBank/DDBJ whole genome shotgun (WGS) entry which is preliminary data.</text>
</comment>
<dbReference type="SMART" id="SM00225">
    <property type="entry name" value="BTB"/>
    <property type="match status" value="1"/>
</dbReference>
<dbReference type="PANTHER" id="PTHR22749">
    <property type="entry name" value="RIBOFLAVIN KINASE/FMN ADENYLYLTRANSFERASE"/>
    <property type="match status" value="1"/>
</dbReference>
<sequence length="686" mass="76285">MERELCLITPVRLRGKVVHGFGRGSKELGFPTANLEIQEAEEATATSSGDQRALRHFAESHRTGIYCAFGSIEEGVGGEEVHPVAMSMGWNPTFEDVKAKTIEPWILHHFDEDFYDCHLRLLVVAYVRPEVKFESLEQLKAEIGKDGDFCRMSLEIPSLACFKEDPFLKPWTQKVQDMPGIITSAQLQEALSQLPPLLESHTRLFLTRHGETAANEQGVLCGGGHESELNQQGLKQAEELARELRECRFALVGSSSQLRARQSAQLLSAERNDVSTAEVLENLHEMRYGHLEGARIADVRSEMISIAESWRHGKLQERVGGVEGESPQDLIERVLASLGKVLRQNRGQNVLLVCHSWVNKALIAHVTPGLGLQKLLDVPQRNCAVNVLDYCCEGTDAGSFQVLAVDLVAQSRGAARLEERSGACVEWKETPKRGGNFRTDIVKDTLKHKELYPTIAFANRKSKVRIELIRSLMAMPSPRDPRLLRSDFSTCLTPEAVDSSGPSKYPSGAVRFAVEGRTLQADKFLLAARSEYFERMLRTGMSEGAAFEVPIPRASAPAFEAVLRFIYSAGQAGQALFEEADPLEVLHLSVEFMLEDLTRLCEWKIMQGLTLDNALITFGSVVSVRSKVPTLVKACVERMQGQLRDVVGSESFKELCRSEVAVQELLLSFDEPLAKRRRMLSGARTD</sequence>
<dbReference type="EMBL" id="CAXAMN010022461">
    <property type="protein sequence ID" value="CAK9069587.1"/>
    <property type="molecule type" value="Genomic_DNA"/>
</dbReference>
<dbReference type="InterPro" id="IPR001345">
    <property type="entry name" value="PG/BPGM_mutase_AS"/>
</dbReference>
<dbReference type="Proteomes" id="UP001642484">
    <property type="component" value="Unassembled WGS sequence"/>
</dbReference>
<feature type="domain" description="BTB" evidence="8">
    <location>
        <begin position="508"/>
        <end position="568"/>
    </location>
</feature>
<accession>A0ABP0P3S9</accession>
<evidence type="ECO:0000256" key="2">
    <source>
        <dbReference type="ARBA" id="ARBA00012105"/>
    </source>
</evidence>
<dbReference type="Pfam" id="PF01687">
    <property type="entry name" value="Flavokinase"/>
    <property type="match status" value="1"/>
</dbReference>
<dbReference type="InterPro" id="IPR029033">
    <property type="entry name" value="His_PPase_superfam"/>
</dbReference>
<keyword evidence="5" id="KW-0808">Transferase</keyword>
<dbReference type="PANTHER" id="PTHR22749:SF6">
    <property type="entry name" value="RIBOFLAVIN KINASE"/>
    <property type="match status" value="1"/>
</dbReference>
<dbReference type="SUPFAM" id="SSF54695">
    <property type="entry name" value="POZ domain"/>
    <property type="match status" value="1"/>
</dbReference>
<dbReference type="Gene3D" id="3.30.710.10">
    <property type="entry name" value="Potassium Channel Kv1.1, Chain A"/>
    <property type="match status" value="1"/>
</dbReference>
<dbReference type="Pfam" id="PF00300">
    <property type="entry name" value="His_Phos_1"/>
    <property type="match status" value="1"/>
</dbReference>
<dbReference type="Gene3D" id="3.40.50.1240">
    <property type="entry name" value="Phosphoglycerate mutase-like"/>
    <property type="match status" value="1"/>
</dbReference>
<evidence type="ECO:0000256" key="7">
    <source>
        <dbReference type="ARBA" id="ARBA00022840"/>
    </source>
</evidence>
<evidence type="ECO:0000313" key="9">
    <source>
        <dbReference type="EMBL" id="CAK9069587.1"/>
    </source>
</evidence>
<dbReference type="InterPro" id="IPR011333">
    <property type="entry name" value="SKP1/BTB/POZ_sf"/>
</dbReference>
<organism evidence="9 10">
    <name type="scientific">Durusdinium trenchii</name>
    <dbReference type="NCBI Taxonomy" id="1381693"/>
    <lineage>
        <taxon>Eukaryota</taxon>
        <taxon>Sar</taxon>
        <taxon>Alveolata</taxon>
        <taxon>Dinophyceae</taxon>
        <taxon>Suessiales</taxon>
        <taxon>Symbiodiniaceae</taxon>
        <taxon>Durusdinium</taxon>
    </lineage>
</organism>
<dbReference type="InterPro" id="IPR015865">
    <property type="entry name" value="Riboflavin_kinase_bac/euk"/>
</dbReference>
<evidence type="ECO:0000259" key="8">
    <source>
        <dbReference type="PROSITE" id="PS50097"/>
    </source>
</evidence>
<dbReference type="Pfam" id="PF00651">
    <property type="entry name" value="BTB"/>
    <property type="match status" value="1"/>
</dbReference>
<keyword evidence="3" id="KW-0285">Flavoprotein</keyword>
<protein>
    <recommendedName>
        <fullName evidence="2">riboflavin kinase</fullName>
        <ecNumber evidence="2">2.7.1.26</ecNumber>
    </recommendedName>
</protein>
<evidence type="ECO:0000313" key="10">
    <source>
        <dbReference type="Proteomes" id="UP001642484"/>
    </source>
</evidence>
<keyword evidence="7" id="KW-0067">ATP-binding</keyword>
<dbReference type="SMART" id="SM00855">
    <property type="entry name" value="PGAM"/>
    <property type="match status" value="1"/>
</dbReference>
<proteinExistence type="predicted"/>
<dbReference type="InterPro" id="IPR023468">
    <property type="entry name" value="Riboflavin_kinase"/>
</dbReference>
<dbReference type="SUPFAM" id="SSF82114">
    <property type="entry name" value="Riboflavin kinase-like"/>
    <property type="match status" value="1"/>
</dbReference>
<dbReference type="PROSITE" id="PS50097">
    <property type="entry name" value="BTB"/>
    <property type="match status" value="1"/>
</dbReference>
<keyword evidence="10" id="KW-1185">Reference proteome</keyword>
<dbReference type="SUPFAM" id="SSF53254">
    <property type="entry name" value="Phosphoglycerate mutase-like"/>
    <property type="match status" value="1"/>
</dbReference>
<evidence type="ECO:0000256" key="4">
    <source>
        <dbReference type="ARBA" id="ARBA00022643"/>
    </source>
</evidence>